<dbReference type="PANTHER" id="PTHR11439">
    <property type="entry name" value="GAG-POL-RELATED RETROTRANSPOSON"/>
    <property type="match status" value="1"/>
</dbReference>
<dbReference type="PANTHER" id="PTHR11439:SF483">
    <property type="entry name" value="PEPTIDE SYNTHASE GLIP-LIKE, PUTATIVE (AFU_ORTHOLOGUE AFUA_3G12920)-RELATED"/>
    <property type="match status" value="1"/>
</dbReference>
<proteinExistence type="predicted"/>
<sequence>MAKVLTQENKILDTKHVQFLEFSSKKTNGELSIDVDEDTQESEVDAEEVACELNPGGDDESGEVEFDNISSVSADDNEEITESLVPKIAPSRVLRDRNSKVKPIKYTYLTTDPTSFKKAIECRDGKLWKTAADEEIARIEHHKVWEDAFQHPTSFLWTTWVFRTKPATASAIERKKARLCIQGFSQVPGVDYGDTFAPTGKYTSLLILLMFAIDKRLPMRQFDVKAASLYSPLKEELYIKTPEGSNRKAPFLKLKKSLYGLKQAPANWYETLTSWFNEIFFTQSSADPCLFIHNDRKTFIFFHVDDLLVVGEVDSFKELFLKRFPNSSAHSPDTLLGMELQTEEEAIKLSQRKLIEKGLTMLGMTDCKPVKTPLSVGVSLKPATEDEKLQFKALNINYCTYTGILNYLSCRTRPDLAPAVSILSSFNNDPGITHWREVIHCWKYLQGTAQLELTLRPSEEAPNSLQYYSDATVQESQWVKFVVEELWEQPLQPAEFHVDNKGLVEKVSHFGSNSKTKHLDIKLKWIRNLKDKEEIAVKLIPRELSVKGEESADQLSDTRLKPNH</sequence>
<keyword evidence="3" id="KW-1185">Reference proteome</keyword>
<evidence type="ECO:0000313" key="2">
    <source>
        <dbReference type="EMBL" id="PLW31332.1"/>
    </source>
</evidence>
<dbReference type="EMBL" id="PGCJ01000351">
    <property type="protein sequence ID" value="PLW31332.1"/>
    <property type="molecule type" value="Genomic_DNA"/>
</dbReference>
<name>A0A2N5U0U9_9BASI</name>
<dbReference type="SUPFAM" id="SSF56672">
    <property type="entry name" value="DNA/RNA polymerases"/>
    <property type="match status" value="1"/>
</dbReference>
<feature type="domain" description="Reverse transcriptase Ty1/copia-type" evidence="1">
    <location>
        <begin position="158"/>
        <end position="374"/>
    </location>
</feature>
<protein>
    <recommendedName>
        <fullName evidence="1">Reverse transcriptase Ty1/copia-type domain-containing protein</fullName>
    </recommendedName>
</protein>
<evidence type="ECO:0000259" key="1">
    <source>
        <dbReference type="Pfam" id="PF07727"/>
    </source>
</evidence>
<evidence type="ECO:0000313" key="3">
    <source>
        <dbReference type="Proteomes" id="UP000235388"/>
    </source>
</evidence>
<dbReference type="InterPro" id="IPR043502">
    <property type="entry name" value="DNA/RNA_pol_sf"/>
</dbReference>
<dbReference type="InterPro" id="IPR013103">
    <property type="entry name" value="RVT_2"/>
</dbReference>
<comment type="caution">
    <text evidence="2">The sequence shown here is derived from an EMBL/GenBank/DDBJ whole genome shotgun (WGS) entry which is preliminary data.</text>
</comment>
<accession>A0A2N5U0U9</accession>
<gene>
    <name evidence="2" type="ORF">PCANC_19617</name>
</gene>
<dbReference type="AlphaFoldDB" id="A0A2N5U0U9"/>
<reference evidence="2 3" key="1">
    <citation type="submission" date="2017-11" db="EMBL/GenBank/DDBJ databases">
        <title>De novo assembly and phasing of dikaryotic genomes from two isolates of Puccinia coronata f. sp. avenae, the causal agent of oat crown rust.</title>
        <authorList>
            <person name="Miller M.E."/>
            <person name="Zhang Y."/>
            <person name="Omidvar V."/>
            <person name="Sperschneider J."/>
            <person name="Schwessinger B."/>
            <person name="Raley C."/>
            <person name="Palmer J.M."/>
            <person name="Garnica D."/>
            <person name="Upadhyaya N."/>
            <person name="Rathjen J."/>
            <person name="Taylor J.M."/>
            <person name="Park R.F."/>
            <person name="Dodds P.N."/>
            <person name="Hirsch C.D."/>
            <person name="Kianian S.F."/>
            <person name="Figueroa M."/>
        </authorList>
    </citation>
    <scope>NUCLEOTIDE SEQUENCE [LARGE SCALE GENOMIC DNA]</scope>
    <source>
        <strain evidence="2">12NC29</strain>
    </source>
</reference>
<dbReference type="Proteomes" id="UP000235388">
    <property type="component" value="Unassembled WGS sequence"/>
</dbReference>
<organism evidence="2 3">
    <name type="scientific">Puccinia coronata f. sp. avenae</name>
    <dbReference type="NCBI Taxonomy" id="200324"/>
    <lineage>
        <taxon>Eukaryota</taxon>
        <taxon>Fungi</taxon>
        <taxon>Dikarya</taxon>
        <taxon>Basidiomycota</taxon>
        <taxon>Pucciniomycotina</taxon>
        <taxon>Pucciniomycetes</taxon>
        <taxon>Pucciniales</taxon>
        <taxon>Pucciniaceae</taxon>
        <taxon>Puccinia</taxon>
    </lineage>
</organism>
<dbReference type="STRING" id="200324.A0A2N5U0U9"/>
<dbReference type="OrthoDB" id="3344688at2759"/>
<dbReference type="Pfam" id="PF07727">
    <property type="entry name" value="RVT_2"/>
    <property type="match status" value="1"/>
</dbReference>